<evidence type="ECO:0000313" key="4">
    <source>
        <dbReference type="EMBL" id="KAF7313697.1"/>
    </source>
</evidence>
<feature type="compositionally biased region" description="Low complexity" evidence="2">
    <location>
        <begin position="11"/>
        <end position="22"/>
    </location>
</feature>
<reference evidence="4" key="1">
    <citation type="submission" date="2020-05" db="EMBL/GenBank/DDBJ databases">
        <title>Mycena genomes resolve the evolution of fungal bioluminescence.</title>
        <authorList>
            <person name="Tsai I.J."/>
        </authorList>
    </citation>
    <scope>NUCLEOTIDE SEQUENCE</scope>
    <source>
        <strain evidence="4">110903Hualien_Pintung</strain>
    </source>
</reference>
<feature type="region of interest" description="Disordered" evidence="2">
    <location>
        <begin position="1"/>
        <end position="29"/>
    </location>
</feature>
<evidence type="ECO:0000313" key="5">
    <source>
        <dbReference type="Proteomes" id="UP000613580"/>
    </source>
</evidence>
<dbReference type="PANTHER" id="PTHR14950">
    <property type="entry name" value="DICER-RELATED"/>
    <property type="match status" value="1"/>
</dbReference>
<feature type="domain" description="RNase III" evidence="3">
    <location>
        <begin position="494"/>
        <end position="646"/>
    </location>
</feature>
<evidence type="ECO:0000259" key="3">
    <source>
        <dbReference type="PROSITE" id="PS50142"/>
    </source>
</evidence>
<evidence type="ECO:0000256" key="2">
    <source>
        <dbReference type="SAM" id="MobiDB-lite"/>
    </source>
</evidence>
<evidence type="ECO:0000256" key="1">
    <source>
        <dbReference type="ARBA" id="ARBA00022801"/>
    </source>
</evidence>
<dbReference type="Gene3D" id="1.10.1520.10">
    <property type="entry name" value="Ribonuclease III domain"/>
    <property type="match status" value="2"/>
</dbReference>
<comment type="caution">
    <text evidence="4">The sequence shown here is derived from an EMBL/GenBank/DDBJ whole genome shotgun (WGS) entry which is preliminary data.</text>
</comment>
<dbReference type="Proteomes" id="UP000613580">
    <property type="component" value="Unassembled WGS sequence"/>
</dbReference>
<dbReference type="OrthoDB" id="416741at2759"/>
<dbReference type="GO" id="GO:0006396">
    <property type="term" value="P:RNA processing"/>
    <property type="evidence" value="ECO:0007669"/>
    <property type="project" value="InterPro"/>
</dbReference>
<dbReference type="PANTHER" id="PTHR14950:SF37">
    <property type="entry name" value="ENDORIBONUCLEASE DICER"/>
    <property type="match status" value="1"/>
</dbReference>
<dbReference type="GO" id="GO:0004525">
    <property type="term" value="F:ribonuclease III activity"/>
    <property type="evidence" value="ECO:0007669"/>
    <property type="project" value="InterPro"/>
</dbReference>
<sequence>MSDRASQFLHAAESSVSAGSASPRDSPLVSRSLKRVAGLESDLPSKRPKLNDSIRELVVPYTKNEATDSKLCRQLADLGVSNPDLNSIALVAQRVSIHVGECAGDLVWRRQLKEQPANKENTRIHEVVKHWPFAMPNLDSGSRGLNVSHKFLRLVQVIESFESYGESFRGVVFVQHQATAHSIAELMPMLSGRLSFVRASIFAWEDSMQMDDAEQVYPANTPDFWKRIPGGSRLFPVLITVGGLEKEYSPILLLTRDLMAPLLPFKLFPPGQVAKIQLSRCSPFLIDSERLALLHSYTLRLCRAVTNRPLTCTVEGAPYFVAPLLRHWNGDMDRLVDAIAWDLVTQAANSWCIPLKYGNAEDVAADIEDAVIVDRTAELTRRYEALRVRQDLSPLSHPEDSPREAAYANLLEYCKAVRKNFEGLDDEGQALIEIESVFATVSHLDPAAPQVAVGPQPPRYLIPELCFKFTVPARTFRTALLLPSIMHRVDSFLLVKEVNARFFRNQISESRLDEAITAPSSRMELNYERLELLGDSFLKYLASVYVFVYQPSTREGALHVARQEIVNNQSLFRAVASVGLPAYIQSRPFSFKAWQPPNYRMVETGSANGNSEVNAKHARERQHKLGDKVVADTAEAILGAAYLTGGRDTALAAAKALNLPFPLIDRWSDLRRNLLVPPAKITAQLKPGAVEAVEKMVGRKITHRHLVAQALTHISMSPYERVSYERLEFIGDAILELLVVRNIFEQDAKLSPGDLTMLKGSMVSNRTLAAICIETGLYEHVMLAPALYSSVRLYAQALEKARSDEFGSVAEGRPTGQYWQEIDAPKAIESMLGAVYLSDDIEAAESAFNALLRPFFTRNLSTSAIAHHPSKLLQERIQGNKCHNFELVKKKTSLSAQFVVHDVVLATGEGVSTALATRQACWRALDALDGDPGFLKICDCTKAGKEEELG</sequence>
<gene>
    <name evidence="4" type="ORF">HMN09_00526500</name>
</gene>
<dbReference type="EMBL" id="JACAZE010000006">
    <property type="protein sequence ID" value="KAF7313697.1"/>
    <property type="molecule type" value="Genomic_DNA"/>
</dbReference>
<organism evidence="4 5">
    <name type="scientific">Mycena chlorophos</name>
    <name type="common">Agaric fungus</name>
    <name type="synonym">Agaricus chlorophos</name>
    <dbReference type="NCBI Taxonomy" id="658473"/>
    <lineage>
        <taxon>Eukaryota</taxon>
        <taxon>Fungi</taxon>
        <taxon>Dikarya</taxon>
        <taxon>Basidiomycota</taxon>
        <taxon>Agaricomycotina</taxon>
        <taxon>Agaricomycetes</taxon>
        <taxon>Agaricomycetidae</taxon>
        <taxon>Agaricales</taxon>
        <taxon>Marasmiineae</taxon>
        <taxon>Mycenaceae</taxon>
        <taxon>Mycena</taxon>
    </lineage>
</organism>
<dbReference type="SMART" id="SM00535">
    <property type="entry name" value="RIBOc"/>
    <property type="match status" value="2"/>
</dbReference>
<dbReference type="InterPro" id="IPR036389">
    <property type="entry name" value="RNase_III_sf"/>
</dbReference>
<dbReference type="PROSITE" id="PS50142">
    <property type="entry name" value="RNASE_3_2"/>
    <property type="match status" value="2"/>
</dbReference>
<dbReference type="CDD" id="cd00593">
    <property type="entry name" value="RIBOc"/>
    <property type="match status" value="2"/>
</dbReference>
<dbReference type="AlphaFoldDB" id="A0A8H6WDC9"/>
<accession>A0A8H6WDC9</accession>
<keyword evidence="5" id="KW-1185">Reference proteome</keyword>
<dbReference type="InterPro" id="IPR000999">
    <property type="entry name" value="RNase_III_dom"/>
</dbReference>
<proteinExistence type="predicted"/>
<dbReference type="Pfam" id="PF00636">
    <property type="entry name" value="Ribonuclease_3"/>
    <property type="match status" value="2"/>
</dbReference>
<name>A0A8H6WDC9_MYCCL</name>
<keyword evidence="1" id="KW-0378">Hydrolase</keyword>
<protein>
    <recommendedName>
        <fullName evidence="3">RNase III domain-containing protein</fullName>
    </recommendedName>
</protein>
<dbReference type="SUPFAM" id="SSF69065">
    <property type="entry name" value="RNase III domain-like"/>
    <property type="match status" value="2"/>
</dbReference>
<feature type="domain" description="RNase III" evidence="3">
    <location>
        <begin position="690"/>
        <end position="840"/>
    </location>
</feature>